<dbReference type="SUPFAM" id="SSF90123">
    <property type="entry name" value="ABC transporter transmembrane region"/>
    <property type="match status" value="3"/>
</dbReference>
<keyword evidence="5" id="KW-0067">ATP-binding</keyword>
<evidence type="ECO:0000256" key="8">
    <source>
        <dbReference type="SAM" id="Phobius"/>
    </source>
</evidence>
<evidence type="ECO:0000256" key="6">
    <source>
        <dbReference type="ARBA" id="ARBA00022989"/>
    </source>
</evidence>
<dbReference type="FunFam" id="3.40.50.300:FF:003492">
    <property type="entry name" value="AGAP012735-PA"/>
    <property type="match status" value="1"/>
</dbReference>
<evidence type="ECO:0000256" key="1">
    <source>
        <dbReference type="ARBA" id="ARBA00004141"/>
    </source>
</evidence>
<evidence type="ECO:0000256" key="2">
    <source>
        <dbReference type="ARBA" id="ARBA00022448"/>
    </source>
</evidence>
<keyword evidence="12" id="KW-1185">Reference proteome</keyword>
<dbReference type="PANTHER" id="PTHR24223">
    <property type="entry name" value="ATP-BINDING CASSETTE SUB-FAMILY C"/>
    <property type="match status" value="1"/>
</dbReference>
<dbReference type="Pfam" id="PF00005">
    <property type="entry name" value="ABC_tran"/>
    <property type="match status" value="2"/>
</dbReference>
<keyword evidence="6 8" id="KW-1133">Transmembrane helix</keyword>
<dbReference type="InterPro" id="IPR027417">
    <property type="entry name" value="P-loop_NTPase"/>
</dbReference>
<feature type="transmembrane region" description="Helical" evidence="8">
    <location>
        <begin position="42"/>
        <end position="67"/>
    </location>
</feature>
<dbReference type="PROSITE" id="PS00211">
    <property type="entry name" value="ABC_TRANSPORTER_1"/>
    <property type="match status" value="2"/>
</dbReference>
<dbReference type="SUPFAM" id="SSF52540">
    <property type="entry name" value="P-loop containing nucleoside triphosphate hydrolases"/>
    <property type="match status" value="2"/>
</dbReference>
<dbReference type="CDD" id="cd18603">
    <property type="entry name" value="ABC_6TM_MRP1_2_3_6_D2_like"/>
    <property type="match status" value="1"/>
</dbReference>
<dbReference type="InterPro" id="IPR050173">
    <property type="entry name" value="ABC_transporter_C-like"/>
</dbReference>
<feature type="signal peptide" evidence="9">
    <location>
        <begin position="1"/>
        <end position="18"/>
    </location>
</feature>
<dbReference type="FunFam" id="3.40.50.300:FF:000997">
    <property type="entry name" value="Multidrug resistance-associated protein 1"/>
    <property type="match status" value="1"/>
</dbReference>
<evidence type="ECO:0000256" key="9">
    <source>
        <dbReference type="SAM" id="SignalP"/>
    </source>
</evidence>
<feature type="chain" id="PRO_5009311399" evidence="9">
    <location>
        <begin position="19"/>
        <end position="1270"/>
    </location>
</feature>
<keyword evidence="3 8" id="KW-0812">Transmembrane</keyword>
<feature type="domain" description="ABC transmembrane type-1" evidence="11">
    <location>
        <begin position="1001"/>
        <end position="1101"/>
    </location>
</feature>
<dbReference type="CDD" id="cd18595">
    <property type="entry name" value="ABC_6TM_MRP1_2_3_6_D1_like"/>
    <property type="match status" value="1"/>
</dbReference>
<dbReference type="InterPro" id="IPR017871">
    <property type="entry name" value="ABC_transporter-like_CS"/>
</dbReference>
<feature type="domain" description="ABC transmembrane type-1" evidence="11">
    <location>
        <begin position="779"/>
        <end position="934"/>
    </location>
</feature>
<reference evidence="13" key="1">
    <citation type="submission" date="2016-11" db="UniProtKB">
        <authorList>
            <consortium name="WormBaseParasite"/>
        </authorList>
    </citation>
    <scope>IDENTIFICATION</scope>
</reference>
<dbReference type="InterPro" id="IPR003439">
    <property type="entry name" value="ABC_transporter-like_ATP-bd"/>
</dbReference>
<dbReference type="PROSITE" id="PS50893">
    <property type="entry name" value="ABC_TRANSPORTER_2"/>
    <property type="match status" value="2"/>
</dbReference>
<sequence>MVTSGILHISALLFAVCGAPEFYQDIRQGNDVKYDFIDPTFLESPLCIAYLIWYPVVLIYTFLMCFADPRGDKYKIICLKKVPGKRTSELVTYFVKDRKRCETLVKKLNLFFKTNSLGGFSNSKEVPLPSVVACLFYMFRWEFLTASVLKLGSDTLQFANPFLLHQLIGFISDRTAPLWIGISYAILMFSASEVRSFLVNAYFYIMFRMGIKFQTILTAAVYKKTLLLSNSARRDKTVGEIVNLMAIDVERFQLITPQIQQFWSCPYQITLALIYLFITLSYSAAPGIIIMIIFVPMNIIGSMIVKNWQVQQMKLKDERTKMVNEVLNGMKVVKLYTWETPMEEHIDSIRQRELALIKKSAVVRNVIDAFNTASPFLVAFVSLTLFNQLRSPMTMIALLINQTVQAVVSNRRLKEFFVAEELDPLVVSRSEDPNNSRESIELRNFSATWELDSQQITLRDIEMTASRGALIAVVGTVGAGKSSLLSALLGELGKIRGKIGVRGKLAYVPQQPWIQNMTVRGNILFGKPYNKKLYNQVLNACALKSDLRILPNGDMTEIGEKGINLSGGQKARISLARAVYQDYDVYLLDDPLSAVDAHVGKHIYEKVIGPSGLLRHKTRILVTHGLSFVKSADEIFVLKDGKIAESGAYSNLIRKNGIFTEFIEEYKSKGEGDDEESLSRIENGGYIEDDYSDKSNDLSDVDCMTCVLIYTHATTFNVTFREFSLVGEQTSSLSKETQSPSLVLKEDGKLIKKETVESGKVKMSVYKLYVKAASYWLSFFFFIFLSAFMVFQIFRSFWLSAWSDEYDDSMRYHMRVEWRLGVYGALGTIECTSFLVSLMVLVHAGLSASRNLHSPLIHSLLRSPMSFFDTTPLGRILNRCAKDIETVDMLLPMNFRYLVLCVLQVVSTLIVIIISTPIFAVVILPLSIIYFIFLQNDLPTSLSSKWSFLSHSIEQINHLTTVAFGSNRFILLKEFIKHHTLRVPPDAQKDFFGNTVSNIQFLRFYVPTSRQLKRLESVHRSPIYSHFSETIQGAASIRAFNKDISVLCLLIYRNHQVGEFRKTSGNTVDAFIRCKYANIVSNRWLAVRLEFIGNCIVSVLLEIFSIKPSYYIYLLRYSLLLSLLFFPRNLDGLLVLELLEYLFHMHLTYALYICKFLGKFTLIYSVGQRQLICLARALLRSSRVLILDEATAAVDITTDALIQATIREQFKKCTVFTIAHRLNTIMDYDRIMVLDKGSVVEFDSPSILMEDKTSLFSKMVADYVTESKSV</sequence>
<keyword evidence="4" id="KW-0547">Nucleotide-binding</keyword>
<dbReference type="PANTHER" id="PTHR24223:SF434">
    <property type="entry name" value="MULTIDRUG RESISTANCE PROTEIN MRP-7"/>
    <property type="match status" value="1"/>
</dbReference>
<dbReference type="GO" id="GO:0016887">
    <property type="term" value="F:ATP hydrolysis activity"/>
    <property type="evidence" value="ECO:0007669"/>
    <property type="project" value="InterPro"/>
</dbReference>
<feature type="transmembrane region" description="Helical" evidence="8">
    <location>
        <begin position="284"/>
        <end position="305"/>
    </location>
</feature>
<dbReference type="Pfam" id="PF00664">
    <property type="entry name" value="ABC_membrane"/>
    <property type="match status" value="2"/>
</dbReference>
<dbReference type="WBParaSite" id="Hba_19586">
    <property type="protein sequence ID" value="Hba_19586"/>
    <property type="gene ID" value="Hba_19586"/>
</dbReference>
<feature type="transmembrane region" description="Helical" evidence="8">
    <location>
        <begin position="820"/>
        <end position="846"/>
    </location>
</feature>
<feature type="domain" description="ABC transporter" evidence="10">
    <location>
        <begin position="440"/>
        <end position="665"/>
    </location>
</feature>
<protein>
    <submittedName>
        <fullName evidence="13">ABC transmembrane type-1 domain-containing protein</fullName>
    </submittedName>
</protein>
<evidence type="ECO:0000313" key="12">
    <source>
        <dbReference type="Proteomes" id="UP000095283"/>
    </source>
</evidence>
<dbReference type="SMART" id="SM00382">
    <property type="entry name" value="AAA"/>
    <property type="match status" value="1"/>
</dbReference>
<dbReference type="FunFam" id="1.20.1560.10:FF:000081">
    <property type="entry name" value="Protein CBG24505"/>
    <property type="match status" value="1"/>
</dbReference>
<dbReference type="AlphaFoldDB" id="A0A1I7XPB9"/>
<dbReference type="InterPro" id="IPR036640">
    <property type="entry name" value="ABC1_TM_sf"/>
</dbReference>
<evidence type="ECO:0000313" key="13">
    <source>
        <dbReference type="WBParaSite" id="Hba_19586"/>
    </source>
</evidence>
<evidence type="ECO:0000259" key="11">
    <source>
        <dbReference type="PROSITE" id="PS50929"/>
    </source>
</evidence>
<dbReference type="InterPro" id="IPR003593">
    <property type="entry name" value="AAA+_ATPase"/>
</dbReference>
<feature type="transmembrane region" description="Helical" evidence="8">
    <location>
        <begin position="1147"/>
        <end position="1166"/>
    </location>
</feature>
<feature type="domain" description="ABC transporter" evidence="10">
    <location>
        <begin position="1013"/>
        <end position="1261"/>
    </location>
</feature>
<evidence type="ECO:0000256" key="4">
    <source>
        <dbReference type="ARBA" id="ARBA00022741"/>
    </source>
</evidence>
<feature type="transmembrane region" description="Helical" evidence="8">
    <location>
        <begin position="775"/>
        <end position="799"/>
    </location>
</feature>
<evidence type="ECO:0000259" key="10">
    <source>
        <dbReference type="PROSITE" id="PS50893"/>
    </source>
</evidence>
<dbReference type="InterPro" id="IPR011527">
    <property type="entry name" value="ABC1_TM_dom"/>
</dbReference>
<dbReference type="Proteomes" id="UP000095283">
    <property type="component" value="Unplaced"/>
</dbReference>
<keyword evidence="2" id="KW-0813">Transport</keyword>
<keyword evidence="7 8" id="KW-0472">Membrane</keyword>
<name>A0A1I7XPB9_HETBA</name>
<proteinExistence type="predicted"/>
<feature type="transmembrane region" description="Helical" evidence="8">
    <location>
        <begin position="897"/>
        <end position="924"/>
    </location>
</feature>
<dbReference type="CDD" id="cd03250">
    <property type="entry name" value="ABCC_MRP_domain1"/>
    <property type="match status" value="1"/>
</dbReference>
<dbReference type="Gene3D" id="3.40.50.300">
    <property type="entry name" value="P-loop containing nucleotide triphosphate hydrolases"/>
    <property type="match status" value="2"/>
</dbReference>
<dbReference type="Gene3D" id="1.20.1560.10">
    <property type="entry name" value="ABC transporter type 1, transmembrane domain"/>
    <property type="match status" value="3"/>
</dbReference>
<comment type="subcellular location">
    <subcellularLocation>
        <location evidence="1">Membrane</location>
        <topology evidence="1">Multi-pass membrane protein</topology>
    </subcellularLocation>
</comment>
<keyword evidence="9" id="KW-0732">Signal</keyword>
<dbReference type="GO" id="GO:0016020">
    <property type="term" value="C:membrane"/>
    <property type="evidence" value="ECO:0007669"/>
    <property type="project" value="UniProtKB-SubCell"/>
</dbReference>
<evidence type="ECO:0000256" key="3">
    <source>
        <dbReference type="ARBA" id="ARBA00022692"/>
    </source>
</evidence>
<dbReference type="PROSITE" id="PS50929">
    <property type="entry name" value="ABC_TM1F"/>
    <property type="match status" value="3"/>
</dbReference>
<evidence type="ECO:0000256" key="7">
    <source>
        <dbReference type="ARBA" id="ARBA00023136"/>
    </source>
</evidence>
<evidence type="ECO:0000256" key="5">
    <source>
        <dbReference type="ARBA" id="ARBA00022840"/>
    </source>
</evidence>
<dbReference type="GO" id="GO:0140359">
    <property type="term" value="F:ABC-type transporter activity"/>
    <property type="evidence" value="ECO:0007669"/>
    <property type="project" value="InterPro"/>
</dbReference>
<accession>A0A1I7XPB9</accession>
<organism evidence="12 13">
    <name type="scientific">Heterorhabditis bacteriophora</name>
    <name type="common">Entomopathogenic nematode worm</name>
    <dbReference type="NCBI Taxonomy" id="37862"/>
    <lineage>
        <taxon>Eukaryota</taxon>
        <taxon>Metazoa</taxon>
        <taxon>Ecdysozoa</taxon>
        <taxon>Nematoda</taxon>
        <taxon>Chromadorea</taxon>
        <taxon>Rhabditida</taxon>
        <taxon>Rhabditina</taxon>
        <taxon>Rhabditomorpha</taxon>
        <taxon>Strongyloidea</taxon>
        <taxon>Heterorhabditidae</taxon>
        <taxon>Heterorhabditis</taxon>
    </lineage>
</organism>
<feature type="domain" description="ABC transmembrane type-1" evidence="11">
    <location>
        <begin position="144"/>
        <end position="385"/>
    </location>
</feature>
<dbReference type="GO" id="GO:0005524">
    <property type="term" value="F:ATP binding"/>
    <property type="evidence" value="ECO:0007669"/>
    <property type="project" value="UniProtKB-KW"/>
</dbReference>